<dbReference type="Pfam" id="PF04695">
    <property type="entry name" value="Pex14_N"/>
    <property type="match status" value="1"/>
</dbReference>
<dbReference type="GO" id="GO:1990429">
    <property type="term" value="C:peroxisomal importomer complex"/>
    <property type="evidence" value="ECO:0007669"/>
    <property type="project" value="TreeGrafter"/>
</dbReference>
<gene>
    <name evidence="10" type="ORF">IMSHALPRED_010804</name>
</gene>
<evidence type="ECO:0000256" key="2">
    <source>
        <dbReference type="ARBA" id="ARBA00023010"/>
    </source>
</evidence>
<evidence type="ECO:0000256" key="7">
    <source>
        <dbReference type="RuleBase" id="RU367032"/>
    </source>
</evidence>
<comment type="similarity">
    <text evidence="1 7">Belongs to the peroxin-14 family.</text>
</comment>
<keyword evidence="3 7" id="KW-0576">Peroxisome</keyword>
<evidence type="ECO:0000313" key="10">
    <source>
        <dbReference type="EMBL" id="CAF9936564.1"/>
    </source>
</evidence>
<keyword evidence="2" id="KW-0811">Translocation</keyword>
<keyword evidence="11" id="KW-1185">Reference proteome</keyword>
<feature type="domain" description="Peroxisome membrane anchor protein Pex14p N-terminal" evidence="9">
    <location>
        <begin position="49"/>
        <end position="87"/>
    </location>
</feature>
<feature type="compositionally biased region" description="Basic and acidic residues" evidence="8">
    <location>
        <begin position="53"/>
        <end position="78"/>
    </location>
</feature>
<evidence type="ECO:0000256" key="5">
    <source>
        <dbReference type="ARBA" id="ARBA00029691"/>
    </source>
</evidence>
<feature type="region of interest" description="Disordered" evidence="8">
    <location>
        <begin position="212"/>
        <end position="269"/>
    </location>
</feature>
<dbReference type="GO" id="GO:0016560">
    <property type="term" value="P:protein import into peroxisome matrix, docking"/>
    <property type="evidence" value="ECO:0007669"/>
    <property type="project" value="UniProtKB-UniRule"/>
</dbReference>
<evidence type="ECO:0000256" key="1">
    <source>
        <dbReference type="ARBA" id="ARBA00005443"/>
    </source>
</evidence>
<dbReference type="InterPro" id="IPR036388">
    <property type="entry name" value="WH-like_DNA-bd_sf"/>
</dbReference>
<evidence type="ECO:0000256" key="6">
    <source>
        <dbReference type="ARBA" id="ARBA00046271"/>
    </source>
</evidence>
<dbReference type="GO" id="GO:0005102">
    <property type="term" value="F:signaling receptor binding"/>
    <property type="evidence" value="ECO:0007669"/>
    <property type="project" value="TreeGrafter"/>
</dbReference>
<feature type="compositionally biased region" description="Low complexity" evidence="8">
    <location>
        <begin position="248"/>
        <end position="262"/>
    </location>
</feature>
<protein>
    <recommendedName>
        <fullName evidence="4 7">Peroxisomal membrane protein PEX14</fullName>
    </recommendedName>
    <alternativeName>
        <fullName evidence="5 7">Peroxin-14</fullName>
    </alternativeName>
</protein>
<comment type="caution">
    <text evidence="10">The sequence shown here is derived from an EMBL/GenBank/DDBJ whole genome shotgun (WGS) entry which is preliminary data.</text>
</comment>
<name>A0A8H3J008_9LECA</name>
<dbReference type="InterPro" id="IPR006785">
    <property type="entry name" value="Pex14_N"/>
</dbReference>
<dbReference type="Proteomes" id="UP000664534">
    <property type="component" value="Unassembled WGS sequence"/>
</dbReference>
<dbReference type="Gene3D" id="1.10.10.10">
    <property type="entry name" value="Winged helix-like DNA-binding domain superfamily/Winged helix DNA-binding domain"/>
    <property type="match status" value="1"/>
</dbReference>
<dbReference type="PANTHER" id="PTHR23058:SF5">
    <property type="entry name" value="PEROXISOMAL MEMBRANE PROTEIN PEX14"/>
    <property type="match status" value="1"/>
</dbReference>
<reference evidence="10" key="1">
    <citation type="submission" date="2021-03" db="EMBL/GenBank/DDBJ databases">
        <authorList>
            <person name="Tagirdzhanova G."/>
        </authorList>
    </citation>
    <scope>NUCLEOTIDE SEQUENCE</scope>
</reference>
<keyword evidence="7" id="KW-0653">Protein transport</keyword>
<accession>A0A8H3J008</accession>
<evidence type="ECO:0000256" key="8">
    <source>
        <dbReference type="SAM" id="MobiDB-lite"/>
    </source>
</evidence>
<feature type="compositionally biased region" description="Basic and acidic residues" evidence="8">
    <location>
        <begin position="101"/>
        <end position="112"/>
    </location>
</feature>
<dbReference type="PANTHER" id="PTHR23058">
    <property type="entry name" value="PEROXISOMAL MEMBRANE PROTEIN PEX14"/>
    <property type="match status" value="1"/>
</dbReference>
<comment type="subcellular location">
    <subcellularLocation>
        <location evidence="6 7">Peroxisome membrane</location>
    </subcellularLocation>
</comment>
<proteinExistence type="inferred from homology"/>
<feature type="region of interest" description="Disordered" evidence="8">
    <location>
        <begin position="1"/>
        <end position="133"/>
    </location>
</feature>
<comment type="function">
    <text evidence="7">Component of the PEX13-PEX14 docking complex, a translocon channel that specifically mediates the import of peroxisomal cargo proteins bound to PEX5 receptor. The PEX13-PEX14 docking complex forms a large import pore which can be opened to a diameter of about 9 nm. Mechanistically, PEX5 receptor along with cargo proteins associates with the PEX14 subunit of the PEX13-PEX14 docking complex in the cytosol, leading to the insertion of the receptor into the organelle membrane with the concomitant translocation of the cargo into the peroxisome matrix.</text>
</comment>
<organism evidence="10 11">
    <name type="scientific">Imshaugia aleurites</name>
    <dbReference type="NCBI Taxonomy" id="172621"/>
    <lineage>
        <taxon>Eukaryota</taxon>
        <taxon>Fungi</taxon>
        <taxon>Dikarya</taxon>
        <taxon>Ascomycota</taxon>
        <taxon>Pezizomycotina</taxon>
        <taxon>Lecanoromycetes</taxon>
        <taxon>OSLEUM clade</taxon>
        <taxon>Lecanoromycetidae</taxon>
        <taxon>Lecanorales</taxon>
        <taxon>Lecanorineae</taxon>
        <taxon>Parmeliaceae</taxon>
        <taxon>Imshaugia</taxon>
    </lineage>
</organism>
<dbReference type="EMBL" id="CAJPDT010000092">
    <property type="protein sequence ID" value="CAF9936564.1"/>
    <property type="molecule type" value="Genomic_DNA"/>
</dbReference>
<keyword evidence="7" id="KW-0472">Membrane</keyword>
<evidence type="ECO:0000256" key="3">
    <source>
        <dbReference type="ARBA" id="ARBA00023140"/>
    </source>
</evidence>
<dbReference type="InterPro" id="IPR025655">
    <property type="entry name" value="PEX14"/>
</dbReference>
<dbReference type="OrthoDB" id="441517at2759"/>
<evidence type="ECO:0000313" key="11">
    <source>
        <dbReference type="Proteomes" id="UP000664534"/>
    </source>
</evidence>
<keyword evidence="7" id="KW-0813">Transport</keyword>
<evidence type="ECO:0000256" key="4">
    <source>
        <dbReference type="ARBA" id="ARBA00029502"/>
    </source>
</evidence>
<dbReference type="GO" id="GO:0005778">
    <property type="term" value="C:peroxisomal membrane"/>
    <property type="evidence" value="ECO:0007669"/>
    <property type="project" value="UniProtKB-SubCell"/>
</dbReference>
<evidence type="ECO:0000259" key="9">
    <source>
        <dbReference type="Pfam" id="PF04695"/>
    </source>
</evidence>
<dbReference type="AlphaFoldDB" id="A0A8H3J008"/>
<sequence>MSDSEGPNSKGIPSWQRQVPSYPAENPDSTPPQEQAEQPPPEPRASPAQKASKFLEDDSIRNASLDRKKQFLESKGLTESEIDDLLEIQHTPEAAVMEDYGIEREELPRSTPREPSPSPIPQESSPPKDQPPIITYPEFLLHAQKPAPLITAHRLLTTLYIASGAAATIYGTSKYIVAPMAESLTLARHSLFESAGANIDALNAKLEGAVSKVPDTPVPVSKDDDSDTESVSSDGARFFNRSAGTQTSPRLSRSNSSASSAPDETLSATQVHTSALSGIHSKLSDLLPADGEPKDALRDSVSELRAYLEKLPYASSLHSGRKAGKKGEIDAVASVKAEIRGVKGVLLSARNFPSGVAAR</sequence>